<keyword evidence="4" id="KW-1185">Reference proteome</keyword>
<organism evidence="3 4">
    <name type="scientific">Leucosporidium creatinivorum</name>
    <dbReference type="NCBI Taxonomy" id="106004"/>
    <lineage>
        <taxon>Eukaryota</taxon>
        <taxon>Fungi</taxon>
        <taxon>Dikarya</taxon>
        <taxon>Basidiomycota</taxon>
        <taxon>Pucciniomycotina</taxon>
        <taxon>Microbotryomycetes</taxon>
        <taxon>Leucosporidiales</taxon>
        <taxon>Leucosporidium</taxon>
    </lineage>
</organism>
<keyword evidence="2" id="KW-0812">Transmembrane</keyword>
<comment type="caution">
    <text evidence="3">The sequence shown here is derived from an EMBL/GenBank/DDBJ whole genome shotgun (WGS) entry which is preliminary data.</text>
</comment>
<evidence type="ECO:0000256" key="1">
    <source>
        <dbReference type="SAM" id="MobiDB-lite"/>
    </source>
</evidence>
<sequence length="654" mass="71945">MSADILVSVPSSLALVILDTLLASLTHSSPLKRRLALIAFFASIFLSIHVTFSLRHALAHPLSLASVKSSTTTTDYEAQDAAALAYIPASPTAAQDRAYQDLLSLIVSRKSAYPGHVFQEKALRTASTKVVGVTAVLLHWKRKKGLDLVLRHITRYPYIREVIIWNNRPGIDLKASDFPILMSPPGTTLPPAHLRIFNSPSNVHDAGKHFGCSMASNEHCYFNDDDWLNIYMDSLYTKYLECCSGSGGHGGRIVSNTMPIIHLEHRRWRFENPDLDLHTGFTWLGTGSFSPRSFSTRFLQQQSAAPVGLTRDQSMWPNNLVPIDVEGGEVGWSRGANVDQWAVVYANILTAIRSLHDILLLSPPYLCPSPFSLSPPPPESHTRAPCANDACLFSTSLSPFPPPDALSFQNPPSSSWGALAGWIPSLVGRRSKTAAEEQVEARFDPWAIEHVHEHEKRWNEVAGEDKSAEGAGRALAAGATGASSAPQWSWPSDEWWTNNGSWHLAVDGKGAETCWESWRAPENNDHFGLTLIVPRLVRVITLIGSADLGNVVASEHSQLAGEESWQLYTVREDGSGGWEPRRFLTAAPYLTPAGPGLVAVTLQLEPLFRRQVNAQTGIEETGVEVPIRKIKFVSKGRKRAKVQVCGWNLDGWKV</sequence>
<keyword evidence="2" id="KW-0472">Membrane</keyword>
<protein>
    <submittedName>
        <fullName evidence="3">Uncharacterized protein</fullName>
    </submittedName>
</protein>
<dbReference type="InParanoid" id="A0A1Y2G2X8"/>
<dbReference type="AlphaFoldDB" id="A0A1Y2G2X8"/>
<name>A0A1Y2G2X8_9BASI</name>
<gene>
    <name evidence="3" type="ORF">BCR35DRAFT_300439</name>
</gene>
<dbReference type="Proteomes" id="UP000193467">
    <property type="component" value="Unassembled WGS sequence"/>
</dbReference>
<feature type="transmembrane region" description="Helical" evidence="2">
    <location>
        <begin position="6"/>
        <end position="23"/>
    </location>
</feature>
<evidence type="ECO:0000256" key="2">
    <source>
        <dbReference type="SAM" id="Phobius"/>
    </source>
</evidence>
<dbReference type="EMBL" id="MCGR01000006">
    <property type="protein sequence ID" value="ORY89310.1"/>
    <property type="molecule type" value="Genomic_DNA"/>
</dbReference>
<feature type="compositionally biased region" description="Low complexity" evidence="1">
    <location>
        <begin position="469"/>
        <end position="485"/>
    </location>
</feature>
<dbReference type="OrthoDB" id="1684102at2759"/>
<proteinExistence type="predicted"/>
<reference evidence="3 4" key="1">
    <citation type="submission" date="2016-07" db="EMBL/GenBank/DDBJ databases">
        <title>Pervasive Adenine N6-methylation of Active Genes in Fungi.</title>
        <authorList>
            <consortium name="DOE Joint Genome Institute"/>
            <person name="Mondo S.J."/>
            <person name="Dannebaum R.O."/>
            <person name="Kuo R.C."/>
            <person name="Labutti K."/>
            <person name="Haridas S."/>
            <person name="Kuo A."/>
            <person name="Salamov A."/>
            <person name="Ahrendt S.R."/>
            <person name="Lipzen A."/>
            <person name="Sullivan W."/>
            <person name="Andreopoulos W.B."/>
            <person name="Clum A."/>
            <person name="Lindquist E."/>
            <person name="Daum C."/>
            <person name="Ramamoorthy G.K."/>
            <person name="Gryganskyi A."/>
            <person name="Culley D."/>
            <person name="Magnuson J.K."/>
            <person name="James T.Y."/>
            <person name="O'Malley M.A."/>
            <person name="Stajich J.E."/>
            <person name="Spatafora J.W."/>
            <person name="Visel A."/>
            <person name="Grigoriev I.V."/>
        </authorList>
    </citation>
    <scope>NUCLEOTIDE SEQUENCE [LARGE SCALE GENOMIC DNA]</scope>
    <source>
        <strain evidence="3 4">62-1032</strain>
    </source>
</reference>
<keyword evidence="2" id="KW-1133">Transmembrane helix</keyword>
<evidence type="ECO:0000313" key="4">
    <source>
        <dbReference type="Proteomes" id="UP000193467"/>
    </source>
</evidence>
<evidence type="ECO:0000313" key="3">
    <source>
        <dbReference type="EMBL" id="ORY89310.1"/>
    </source>
</evidence>
<accession>A0A1Y2G2X8</accession>
<feature type="region of interest" description="Disordered" evidence="1">
    <location>
        <begin position="463"/>
        <end position="490"/>
    </location>
</feature>
<feature type="transmembrane region" description="Helical" evidence="2">
    <location>
        <begin position="35"/>
        <end position="54"/>
    </location>
</feature>